<dbReference type="Gene3D" id="3.30.420.40">
    <property type="match status" value="1"/>
</dbReference>
<protein>
    <submittedName>
        <fullName evidence="2">Uncharacterized protein</fullName>
    </submittedName>
</protein>
<dbReference type="Proteomes" id="UP000887577">
    <property type="component" value="Unplaced"/>
</dbReference>
<accession>A0A914YQA7</accession>
<reference evidence="2" key="1">
    <citation type="submission" date="2022-11" db="UniProtKB">
        <authorList>
            <consortium name="WormBaseParasite"/>
        </authorList>
    </citation>
    <scope>IDENTIFICATION</scope>
</reference>
<dbReference type="WBParaSite" id="PSU_v2.g19544.t1">
    <property type="protein sequence ID" value="PSU_v2.g19544.t1"/>
    <property type="gene ID" value="PSU_v2.g19544"/>
</dbReference>
<dbReference type="AlphaFoldDB" id="A0A914YQA7"/>
<sequence>MNNRIKSFLTKPGKIYIGFIKSESSITHSCETIPYYFIPKSEWIASCILAAAKIPATENLLIVKLAHGNERVEVEELCYSNLGYTNFDHGFFNLSRNSTPASVKAKILRNTTSKNIVVIKRFQNDRRLNILNAALTSMNPLIIDFDDIEKATPEVASGLTKWLIEKSETQMFIIPKCVTRSGIFAKNDSRIKSKPMVFPSFREEMFSMGLKFDDFDAEVTAAKEMLPFKKSFIVAKPFLMDYFFKYIDTSKFEWVCFSAKKEYTFDITLKKKECHQNEIILSIDYNNFPSYKIKPIIIDAVKDLPETMKMFSTKIPIIAFFDQSSVICIHNNNENGYDFIEQWNGMLGKELFISFTQEKPKFGENAWKDYEKNSSFVVYDFIKIMTQPSDGIIFDEKWKFKITKNEENSNLFEFDNFDGTVKAASPAFLMAMALKEHRKVIKKVIGEMPKEFGFILLDDFQDFDAKKRVKNGIKEACALLKIESCFFDV</sequence>
<name>A0A914YQA7_9BILA</name>
<organism evidence="1 2">
    <name type="scientific">Panagrolaimus superbus</name>
    <dbReference type="NCBI Taxonomy" id="310955"/>
    <lineage>
        <taxon>Eukaryota</taxon>
        <taxon>Metazoa</taxon>
        <taxon>Ecdysozoa</taxon>
        <taxon>Nematoda</taxon>
        <taxon>Chromadorea</taxon>
        <taxon>Rhabditida</taxon>
        <taxon>Tylenchina</taxon>
        <taxon>Panagrolaimomorpha</taxon>
        <taxon>Panagrolaimoidea</taxon>
        <taxon>Panagrolaimidae</taxon>
        <taxon>Panagrolaimus</taxon>
    </lineage>
</organism>
<proteinExistence type="predicted"/>
<keyword evidence="1" id="KW-1185">Reference proteome</keyword>
<evidence type="ECO:0000313" key="2">
    <source>
        <dbReference type="WBParaSite" id="PSU_v2.g19544.t1"/>
    </source>
</evidence>
<evidence type="ECO:0000313" key="1">
    <source>
        <dbReference type="Proteomes" id="UP000887577"/>
    </source>
</evidence>